<reference evidence="2" key="2">
    <citation type="submission" date="2020-09" db="EMBL/GenBank/DDBJ databases">
        <authorList>
            <person name="Sun Q."/>
            <person name="Zhou Y."/>
        </authorList>
    </citation>
    <scope>NUCLEOTIDE SEQUENCE</scope>
    <source>
        <strain evidence="2">CGMCC 1.15388</strain>
    </source>
</reference>
<gene>
    <name evidence="2" type="ORF">GCM10011401_26750</name>
</gene>
<feature type="compositionally biased region" description="Acidic residues" evidence="1">
    <location>
        <begin position="14"/>
        <end position="23"/>
    </location>
</feature>
<reference evidence="2" key="1">
    <citation type="journal article" date="2014" name="Int. J. Syst. Evol. Microbiol.">
        <title>Complete genome sequence of Corynebacterium casei LMG S-19264T (=DSM 44701T), isolated from a smear-ripened cheese.</title>
        <authorList>
            <consortium name="US DOE Joint Genome Institute (JGI-PGF)"/>
            <person name="Walter F."/>
            <person name="Albersmeier A."/>
            <person name="Kalinowski J."/>
            <person name="Ruckert C."/>
        </authorList>
    </citation>
    <scope>NUCLEOTIDE SEQUENCE</scope>
    <source>
        <strain evidence="2">CGMCC 1.15388</strain>
    </source>
</reference>
<evidence type="ECO:0000256" key="1">
    <source>
        <dbReference type="SAM" id="MobiDB-lite"/>
    </source>
</evidence>
<feature type="region of interest" description="Disordered" evidence="1">
    <location>
        <begin position="1"/>
        <end position="27"/>
    </location>
</feature>
<comment type="caution">
    <text evidence="2">The sequence shown here is derived from an EMBL/GenBank/DDBJ whole genome shotgun (WGS) entry which is preliminary data.</text>
</comment>
<evidence type="ECO:0000313" key="3">
    <source>
        <dbReference type="Proteomes" id="UP000633136"/>
    </source>
</evidence>
<dbReference type="Proteomes" id="UP000633136">
    <property type="component" value="Unassembled WGS sequence"/>
</dbReference>
<feature type="compositionally biased region" description="Acidic residues" evidence="1">
    <location>
        <begin position="76"/>
        <end position="87"/>
    </location>
</feature>
<feature type="region of interest" description="Disordered" evidence="1">
    <location>
        <begin position="65"/>
        <end position="87"/>
    </location>
</feature>
<dbReference type="AlphaFoldDB" id="A0A917AWT9"/>
<name>A0A917AWT9_9MICC</name>
<keyword evidence="3" id="KW-1185">Reference proteome</keyword>
<organism evidence="2 3">
    <name type="scientific">Nesterenkonia cremea</name>
    <dbReference type="NCBI Taxonomy" id="1882340"/>
    <lineage>
        <taxon>Bacteria</taxon>
        <taxon>Bacillati</taxon>
        <taxon>Actinomycetota</taxon>
        <taxon>Actinomycetes</taxon>
        <taxon>Micrococcales</taxon>
        <taxon>Micrococcaceae</taxon>
        <taxon>Nesterenkonia</taxon>
    </lineage>
</organism>
<evidence type="ECO:0000313" key="2">
    <source>
        <dbReference type="EMBL" id="GGE78151.1"/>
    </source>
</evidence>
<sequence>MECNAAAEVRTELVEDEGADDSDDAAHSATREVAAEYRWVDGDEGCDLIQPDHYYVYSMGMNDDAEISQSSREQISYDEDDPGLFDD</sequence>
<proteinExistence type="predicted"/>
<dbReference type="RefSeq" id="WP_188686740.1">
    <property type="nucleotide sequence ID" value="NZ_BMIS01000018.1"/>
</dbReference>
<protein>
    <submittedName>
        <fullName evidence="2">Uncharacterized protein</fullName>
    </submittedName>
</protein>
<dbReference type="EMBL" id="BMIS01000018">
    <property type="protein sequence ID" value="GGE78151.1"/>
    <property type="molecule type" value="Genomic_DNA"/>
</dbReference>
<accession>A0A917AWT9</accession>